<proteinExistence type="predicted"/>
<keyword evidence="2" id="KW-1185">Reference proteome</keyword>
<sequence length="309" mass="35058">MNWRWPFAADVRWRLVVSGFLAFLLVTGGLVAYVRIADVHGPGPAHRISTESEPGEMIATANEAFQHVDHRTVTRVYLQNGSERERAFAFEHLYDYSDRQYLAQMVNDRAVSSGGSGRPQYTPYSRLFVTRLETAGGTWYLTDGRLVVDEDAPQQGSIGEYRFQEPDAVRATTDRPASLWHLPFAGNVFLQGASAADWSVVSENESTVVLGIEDHEEYYETRRMYWATDIHEGSSIRVYIDRASGRVDRIVEHRVASYRVVGPDGGRVEERRHYVVVTEFSEYGTLDVERPGGVGSPTLAELWWDFLHY</sequence>
<dbReference type="AlphaFoldDB" id="A0A1G9VDG0"/>
<dbReference type="Proteomes" id="UP000199370">
    <property type="component" value="Unassembled WGS sequence"/>
</dbReference>
<gene>
    <name evidence="1" type="ORF">SAMN05192554_10645</name>
</gene>
<accession>A0A1G9VDG0</accession>
<dbReference type="RefSeq" id="WP_089732251.1">
    <property type="nucleotide sequence ID" value="NZ_FNIA01000006.1"/>
</dbReference>
<dbReference type="OrthoDB" id="387065at2157"/>
<name>A0A1G9VDG0_9EURY</name>
<protein>
    <submittedName>
        <fullName evidence="1">Uncharacterized protein</fullName>
    </submittedName>
</protein>
<reference evidence="1 2" key="1">
    <citation type="submission" date="2016-10" db="EMBL/GenBank/DDBJ databases">
        <authorList>
            <person name="de Groot N.N."/>
        </authorList>
    </citation>
    <scope>NUCLEOTIDE SEQUENCE [LARGE SCALE GENOMIC DNA]</scope>
    <source>
        <strain evidence="2">EB21,IBRC-M 10013,KCTC 4048</strain>
    </source>
</reference>
<dbReference type="STRING" id="996166.SAMN05192554_10645"/>
<evidence type="ECO:0000313" key="2">
    <source>
        <dbReference type="Proteomes" id="UP000199370"/>
    </source>
</evidence>
<dbReference type="EMBL" id="FNIA01000006">
    <property type="protein sequence ID" value="SDM70077.1"/>
    <property type="molecule type" value="Genomic_DNA"/>
</dbReference>
<evidence type="ECO:0000313" key="1">
    <source>
        <dbReference type="EMBL" id="SDM70077.1"/>
    </source>
</evidence>
<organism evidence="1 2">
    <name type="scientific">Haloarchaeobius iranensis</name>
    <dbReference type="NCBI Taxonomy" id="996166"/>
    <lineage>
        <taxon>Archaea</taxon>
        <taxon>Methanobacteriati</taxon>
        <taxon>Methanobacteriota</taxon>
        <taxon>Stenosarchaea group</taxon>
        <taxon>Halobacteria</taxon>
        <taxon>Halobacteriales</taxon>
        <taxon>Halorubellaceae</taxon>
        <taxon>Haloarchaeobius</taxon>
    </lineage>
</organism>